<dbReference type="EMBL" id="JAFJZO010000055">
    <property type="protein sequence ID" value="KAG5488323.1"/>
    <property type="molecule type" value="Genomic_DNA"/>
</dbReference>
<feature type="domain" description="Xrn1 N-terminal" evidence="2">
    <location>
        <begin position="1"/>
        <end position="230"/>
    </location>
</feature>
<dbReference type="InterPro" id="IPR004859">
    <property type="entry name" value="Xrn1_N"/>
</dbReference>
<sequence length="581" mass="64353">MGVRGLWSYVGHHHVQYAYPNRNSRAGCYAINPRHLLIDMNAVIHLAYNPKTPTTAATLRAVAEKIEEVLSRVTSRDTLVLVYDGVAPIAKLKTQKERRHQLSAHPPRPASPATTSKGRGHRSIRVSPWYTSDPVLCEVPLKREEILCGAEFVLACEEYITAYLTSRKAKDTWSKLIVCGCREPGEGEVKIAALLRRIWAETVADSSYSPDDTVTIVCNDSDLILVSMVAVPYTYYTLVDPFDFSLTSLWELMNHWTQAVPNPPLPSELLPSYRIDFAFLMLLSGDDYYEGIRGDSIALWRRYRHLRANEGYFRRSLISGTHLELDVEFLRAICARSGSMAAQLSRVPRNKRKTAKALLRDGGDSAVGGIQLLTAALWSLRSYVYGRCVDYAFLAQQAGVPSMGTLRAAAQVRGLSRKIGSGVADGAANEGVAESAKVEALPGYSEPIFSPLEQCIAVLGIRGRFSRELNRAIRANTKDDGHMLTTSTSIRFLRETVTNIMAVVDSAQLTEAERQLSRHHHHHAETDKDISAFLRLAVIPSKTATPAAANKKSPIQTEGTQQANTEESKIEDPYSDESTPR</sequence>
<evidence type="ECO:0000256" key="1">
    <source>
        <dbReference type="SAM" id="MobiDB-lite"/>
    </source>
</evidence>
<feature type="compositionally biased region" description="Polar residues" evidence="1">
    <location>
        <begin position="553"/>
        <end position="565"/>
    </location>
</feature>
<reference evidence="3 4" key="1">
    <citation type="submission" date="2021-02" db="EMBL/GenBank/DDBJ databases">
        <title>Porcisia hertigi Genome sequencing and assembly.</title>
        <authorList>
            <person name="Almutairi H."/>
            <person name="Gatherer D."/>
        </authorList>
    </citation>
    <scope>NUCLEOTIDE SEQUENCE [LARGE SCALE GENOMIC DNA]</scope>
    <source>
        <strain evidence="3 4">C119</strain>
    </source>
</reference>
<dbReference type="GO" id="GO:0000956">
    <property type="term" value="P:nuclear-transcribed mRNA catabolic process"/>
    <property type="evidence" value="ECO:0007669"/>
    <property type="project" value="TreeGrafter"/>
</dbReference>
<gene>
    <name evidence="3" type="ORF">JKF63_08017</name>
</gene>
<keyword evidence="4" id="KW-1185">Reference proteome</keyword>
<dbReference type="Proteomes" id="UP000674318">
    <property type="component" value="Unassembled WGS sequence"/>
</dbReference>
<dbReference type="RefSeq" id="XP_067752162.1">
    <property type="nucleotide sequence ID" value="XM_067903943.1"/>
</dbReference>
<dbReference type="OrthoDB" id="372487at2759"/>
<dbReference type="PANTHER" id="PTHR12341">
    <property type="entry name" value="5'-&gt;3' EXORIBONUCLEASE"/>
    <property type="match status" value="1"/>
</dbReference>
<dbReference type="GO" id="GO:0005634">
    <property type="term" value="C:nucleus"/>
    <property type="evidence" value="ECO:0007669"/>
    <property type="project" value="TreeGrafter"/>
</dbReference>
<dbReference type="InterPro" id="IPR029060">
    <property type="entry name" value="PIN-like_dom_sf"/>
</dbReference>
<proteinExistence type="predicted"/>
<evidence type="ECO:0000259" key="2">
    <source>
        <dbReference type="Pfam" id="PF03159"/>
    </source>
</evidence>
<feature type="compositionally biased region" description="Basic and acidic residues" evidence="1">
    <location>
        <begin position="566"/>
        <end position="581"/>
    </location>
</feature>
<dbReference type="Gene3D" id="3.40.50.12390">
    <property type="match status" value="1"/>
</dbReference>
<dbReference type="Pfam" id="PF03159">
    <property type="entry name" value="XRN_N"/>
    <property type="match status" value="1"/>
</dbReference>
<dbReference type="GO" id="GO:0004534">
    <property type="term" value="F:5'-3' RNA exonuclease activity"/>
    <property type="evidence" value="ECO:0007669"/>
    <property type="project" value="TreeGrafter"/>
</dbReference>
<name>A0A836I5K4_9TRYP</name>
<evidence type="ECO:0000313" key="3">
    <source>
        <dbReference type="EMBL" id="KAG5488323.1"/>
    </source>
</evidence>
<accession>A0A836I5K4</accession>
<dbReference type="GeneID" id="94294020"/>
<dbReference type="AlphaFoldDB" id="A0A836I5K4"/>
<feature type="region of interest" description="Disordered" evidence="1">
    <location>
        <begin position="95"/>
        <end position="124"/>
    </location>
</feature>
<feature type="region of interest" description="Disordered" evidence="1">
    <location>
        <begin position="544"/>
        <end position="581"/>
    </location>
</feature>
<organism evidence="3 4">
    <name type="scientific">Porcisia hertigi</name>
    <dbReference type="NCBI Taxonomy" id="2761500"/>
    <lineage>
        <taxon>Eukaryota</taxon>
        <taxon>Discoba</taxon>
        <taxon>Euglenozoa</taxon>
        <taxon>Kinetoplastea</taxon>
        <taxon>Metakinetoplastina</taxon>
        <taxon>Trypanosomatida</taxon>
        <taxon>Trypanosomatidae</taxon>
        <taxon>Leishmaniinae</taxon>
        <taxon>Porcisia</taxon>
    </lineage>
</organism>
<comment type="caution">
    <text evidence="3">The sequence shown here is derived from an EMBL/GenBank/DDBJ whole genome shotgun (WGS) entry which is preliminary data.</text>
</comment>
<dbReference type="PANTHER" id="PTHR12341:SF41">
    <property type="entry name" value="5'-3' EXORIBONUCLEASE 2"/>
    <property type="match status" value="1"/>
</dbReference>
<dbReference type="KEGG" id="phet:94294020"/>
<protein>
    <recommendedName>
        <fullName evidence="2">Xrn1 N-terminal domain-containing protein</fullName>
    </recommendedName>
</protein>
<dbReference type="InterPro" id="IPR027073">
    <property type="entry name" value="5_3_exoribonuclease"/>
</dbReference>
<evidence type="ECO:0000313" key="4">
    <source>
        <dbReference type="Proteomes" id="UP000674318"/>
    </source>
</evidence>
<dbReference type="GO" id="GO:0003723">
    <property type="term" value="F:RNA binding"/>
    <property type="evidence" value="ECO:0007669"/>
    <property type="project" value="TreeGrafter"/>
</dbReference>
<dbReference type="SUPFAM" id="SSF88723">
    <property type="entry name" value="PIN domain-like"/>
    <property type="match status" value="1"/>
</dbReference>